<reference evidence="2" key="1">
    <citation type="journal article" date="2019" name="Int. J. Syst. Evol. Microbiol.">
        <title>The Global Catalogue of Microorganisms (GCM) 10K type strain sequencing project: providing services to taxonomists for standard genome sequencing and annotation.</title>
        <authorList>
            <consortium name="The Broad Institute Genomics Platform"/>
            <consortium name="The Broad Institute Genome Sequencing Center for Infectious Disease"/>
            <person name="Wu L."/>
            <person name="Ma J."/>
        </authorList>
    </citation>
    <scope>NUCLEOTIDE SEQUENCE [LARGE SCALE GENOMIC DNA]</scope>
    <source>
        <strain evidence="2">JCM 4505</strain>
    </source>
</reference>
<keyword evidence="2" id="KW-1185">Reference proteome</keyword>
<dbReference type="RefSeq" id="WP_344162559.1">
    <property type="nucleotide sequence ID" value="NZ_BAAABV010000023.1"/>
</dbReference>
<evidence type="ECO:0000313" key="2">
    <source>
        <dbReference type="Proteomes" id="UP001501867"/>
    </source>
</evidence>
<name>A0ABP3F8L5_9ACTN</name>
<accession>A0ABP3F8L5</accession>
<dbReference type="EMBL" id="BAAABV010000023">
    <property type="protein sequence ID" value="GAA0301731.1"/>
    <property type="molecule type" value="Genomic_DNA"/>
</dbReference>
<proteinExistence type="predicted"/>
<evidence type="ECO:0000313" key="1">
    <source>
        <dbReference type="EMBL" id="GAA0301731.1"/>
    </source>
</evidence>
<sequence>MEHEQPPPRAQRRRGRTTALIAAALVLGALAGTVTGYAIQYDREPTPLPPLAQQKLDPPKAQAPNDATTIKSINANRWHKTDDDLTKLLIEAPAGAKSDGNGYDSLDSYATGFDAPGGAFRNLVERGLRRVVRTSWEQGDIHVEVHLLQFRDFKGADEYRGGQSGYLYKEKYAGNGGADIPGVPTESGHLWVYAKTEEKPGYYPLRQARAVARRGDIVMHVFYYDKRGRDIAESDVAEVAKRQWERL</sequence>
<organism evidence="1 2">
    <name type="scientific">Streptomyces polychromogenes</name>
    <dbReference type="NCBI Taxonomy" id="67342"/>
    <lineage>
        <taxon>Bacteria</taxon>
        <taxon>Bacillati</taxon>
        <taxon>Actinomycetota</taxon>
        <taxon>Actinomycetes</taxon>
        <taxon>Kitasatosporales</taxon>
        <taxon>Streptomycetaceae</taxon>
        <taxon>Streptomyces</taxon>
    </lineage>
</organism>
<gene>
    <name evidence="1" type="ORF">GCM10010302_45240</name>
</gene>
<protein>
    <submittedName>
        <fullName evidence="1">Uncharacterized protein</fullName>
    </submittedName>
</protein>
<comment type="caution">
    <text evidence="1">The sequence shown here is derived from an EMBL/GenBank/DDBJ whole genome shotgun (WGS) entry which is preliminary data.</text>
</comment>
<dbReference type="Proteomes" id="UP001501867">
    <property type="component" value="Unassembled WGS sequence"/>
</dbReference>